<dbReference type="AlphaFoldDB" id="A0A6H5GEH4"/>
<evidence type="ECO:0000256" key="1">
    <source>
        <dbReference type="SAM" id="MobiDB-lite"/>
    </source>
</evidence>
<feature type="non-terminal residue" evidence="2">
    <location>
        <position position="66"/>
    </location>
</feature>
<gene>
    <name evidence="2" type="ORF">NTEN_LOCUS6298</name>
</gene>
<accession>A0A6H5GEH4</accession>
<organism evidence="2 3">
    <name type="scientific">Nesidiocoris tenuis</name>
    <dbReference type="NCBI Taxonomy" id="355587"/>
    <lineage>
        <taxon>Eukaryota</taxon>
        <taxon>Metazoa</taxon>
        <taxon>Ecdysozoa</taxon>
        <taxon>Arthropoda</taxon>
        <taxon>Hexapoda</taxon>
        <taxon>Insecta</taxon>
        <taxon>Pterygota</taxon>
        <taxon>Neoptera</taxon>
        <taxon>Paraneoptera</taxon>
        <taxon>Hemiptera</taxon>
        <taxon>Heteroptera</taxon>
        <taxon>Panheteroptera</taxon>
        <taxon>Cimicomorpha</taxon>
        <taxon>Miridae</taxon>
        <taxon>Dicyphina</taxon>
        <taxon>Nesidiocoris</taxon>
    </lineage>
</organism>
<protein>
    <submittedName>
        <fullName evidence="2">Uncharacterized protein</fullName>
    </submittedName>
</protein>
<dbReference type="Proteomes" id="UP000479000">
    <property type="component" value="Unassembled WGS sequence"/>
</dbReference>
<proteinExistence type="predicted"/>
<name>A0A6H5GEH4_9HEMI</name>
<reference evidence="2 3" key="1">
    <citation type="submission" date="2020-02" db="EMBL/GenBank/DDBJ databases">
        <authorList>
            <person name="Ferguson B K."/>
        </authorList>
    </citation>
    <scope>NUCLEOTIDE SEQUENCE [LARGE SCALE GENOMIC DNA]</scope>
</reference>
<feature type="region of interest" description="Disordered" evidence="1">
    <location>
        <begin position="42"/>
        <end position="66"/>
    </location>
</feature>
<evidence type="ECO:0000313" key="2">
    <source>
        <dbReference type="EMBL" id="CAB0000324.1"/>
    </source>
</evidence>
<dbReference type="EMBL" id="CADCXU010009401">
    <property type="protein sequence ID" value="CAB0000324.1"/>
    <property type="molecule type" value="Genomic_DNA"/>
</dbReference>
<sequence length="66" mass="7548">MRLGLKIQQQEGQVWGKSLPLKVEVNWYLTKKFDHHRWTITDGSERIGSSPSWANGQEGGPVRKTV</sequence>
<keyword evidence="3" id="KW-1185">Reference proteome</keyword>
<evidence type="ECO:0000313" key="3">
    <source>
        <dbReference type="Proteomes" id="UP000479000"/>
    </source>
</evidence>